<feature type="region of interest" description="Disordered" evidence="4">
    <location>
        <begin position="268"/>
        <end position="296"/>
    </location>
</feature>
<name>A0A7J8B1B1_PIPKU</name>
<accession>A0A7J8B1B1</accession>
<dbReference type="GO" id="GO:0003677">
    <property type="term" value="F:DNA binding"/>
    <property type="evidence" value="ECO:0007669"/>
    <property type="project" value="UniProtKB-UniRule"/>
</dbReference>
<gene>
    <name evidence="7" type="ORF">mPipKuh1_007707</name>
</gene>
<reference evidence="7 8" key="1">
    <citation type="journal article" date="2020" name="Nature">
        <title>Six reference-quality genomes reveal evolution of bat adaptations.</title>
        <authorList>
            <person name="Jebb D."/>
            <person name="Huang Z."/>
            <person name="Pippel M."/>
            <person name="Hughes G.M."/>
            <person name="Lavrichenko K."/>
            <person name="Devanna P."/>
            <person name="Winkler S."/>
            <person name="Jermiin L.S."/>
            <person name="Skirmuntt E.C."/>
            <person name="Katzourakis A."/>
            <person name="Burkitt-Gray L."/>
            <person name="Ray D.A."/>
            <person name="Sullivan K.A.M."/>
            <person name="Roscito J.G."/>
            <person name="Kirilenko B.M."/>
            <person name="Davalos L.M."/>
            <person name="Corthals A.P."/>
            <person name="Power M.L."/>
            <person name="Jones G."/>
            <person name="Ransome R.D."/>
            <person name="Dechmann D.K.N."/>
            <person name="Locatelli A.G."/>
            <person name="Puechmaille S.J."/>
            <person name="Fedrigo O."/>
            <person name="Jarvis E.D."/>
            <person name="Hiller M."/>
            <person name="Vernes S.C."/>
            <person name="Myers E.W."/>
            <person name="Teeling E.C."/>
        </authorList>
    </citation>
    <scope>NUCLEOTIDE SEQUENCE [LARGE SCALE GENOMIC DNA]</scope>
    <source>
        <strain evidence="7">MPipKuh1</strain>
        <tissue evidence="7">Flight muscle</tissue>
    </source>
</reference>
<dbReference type="PANTHER" id="PTHR19303">
    <property type="entry name" value="TRANSPOSON"/>
    <property type="match status" value="1"/>
</dbReference>
<dbReference type="InterPro" id="IPR050863">
    <property type="entry name" value="CenT-Element_Derived"/>
</dbReference>
<dbReference type="InterPro" id="IPR007889">
    <property type="entry name" value="HTH_Psq"/>
</dbReference>
<dbReference type="OrthoDB" id="9802028at2759"/>
<evidence type="ECO:0008006" key="9">
    <source>
        <dbReference type="Google" id="ProtNLM"/>
    </source>
</evidence>
<protein>
    <recommendedName>
        <fullName evidence="9">Tigger transposable element derived 1</fullName>
    </recommendedName>
</protein>
<evidence type="ECO:0000256" key="1">
    <source>
        <dbReference type="ARBA" id="ARBA00023125"/>
    </source>
</evidence>
<dbReference type="PROSITE" id="PS50960">
    <property type="entry name" value="HTH_PSQ"/>
    <property type="match status" value="1"/>
</dbReference>
<keyword evidence="2 3" id="KW-0539">Nucleus</keyword>
<evidence type="ECO:0000256" key="4">
    <source>
        <dbReference type="SAM" id="MobiDB-lite"/>
    </source>
</evidence>
<proteinExistence type="predicted"/>
<dbReference type="EMBL" id="JACAGB010000001">
    <property type="protein sequence ID" value="KAF6392498.1"/>
    <property type="molecule type" value="Genomic_DNA"/>
</dbReference>
<keyword evidence="1 3" id="KW-0238">DNA-binding</keyword>
<organism evidence="7 8">
    <name type="scientific">Pipistrellus kuhlii</name>
    <name type="common">Kuhl's pipistrelle</name>
    <dbReference type="NCBI Taxonomy" id="59472"/>
    <lineage>
        <taxon>Eukaryota</taxon>
        <taxon>Metazoa</taxon>
        <taxon>Chordata</taxon>
        <taxon>Craniata</taxon>
        <taxon>Vertebrata</taxon>
        <taxon>Euteleostomi</taxon>
        <taxon>Mammalia</taxon>
        <taxon>Eutheria</taxon>
        <taxon>Laurasiatheria</taxon>
        <taxon>Chiroptera</taxon>
        <taxon>Yangochiroptera</taxon>
        <taxon>Vespertilionidae</taxon>
        <taxon>Pipistrellus</taxon>
    </lineage>
</organism>
<dbReference type="SMART" id="SM00674">
    <property type="entry name" value="CENPB"/>
    <property type="match status" value="1"/>
</dbReference>
<evidence type="ECO:0000313" key="8">
    <source>
        <dbReference type="Proteomes" id="UP000558488"/>
    </source>
</evidence>
<sequence length="296" mass="33132">MASKCPGERKSRTSLTLNQKLEMIRLSEEGLSKAEIGRKLGLLRQTVSQVVNAKEKFLREMQSATPLSTRMIRKRNSLIADMEKVLVVWIEDQASHNIPLSQSLIQSKALTLFNSMKAQRGAGAAEEKFEASRGWFKRFKERSRFPDTKAAGGAAGVLTDEELLLMDQQRKWLLEVEAAPGEDTVKVVEMTTKDLEYYVNLVDKAAAGFERIDSNFERSSAVGKMLSSSIACYREILRERKSRSKQQASLFTHFKKLLRPPQTLAATTLLSQQPSTSRQDPPPAKRLRLAAGSDDG</sequence>
<feature type="DNA-binding region" description="H-T-H motif" evidence="3">
    <location>
        <begin position="33"/>
        <end position="53"/>
    </location>
</feature>
<comment type="subcellular location">
    <subcellularLocation>
        <location evidence="3">Nucleus</location>
    </subcellularLocation>
</comment>
<evidence type="ECO:0000256" key="3">
    <source>
        <dbReference type="PROSITE-ProRule" id="PRU00320"/>
    </source>
</evidence>
<dbReference type="InterPro" id="IPR009057">
    <property type="entry name" value="Homeodomain-like_sf"/>
</dbReference>
<dbReference type="Pfam" id="PF03221">
    <property type="entry name" value="HTH_Tnp_Tc5"/>
    <property type="match status" value="1"/>
</dbReference>
<evidence type="ECO:0000313" key="7">
    <source>
        <dbReference type="EMBL" id="KAF6392498.1"/>
    </source>
</evidence>
<evidence type="ECO:0000259" key="5">
    <source>
        <dbReference type="PROSITE" id="PS50960"/>
    </source>
</evidence>
<feature type="domain" description="HTH psq-type" evidence="5">
    <location>
        <begin position="6"/>
        <end position="57"/>
    </location>
</feature>
<keyword evidence="8" id="KW-1185">Reference proteome</keyword>
<evidence type="ECO:0000256" key="2">
    <source>
        <dbReference type="ARBA" id="ARBA00023242"/>
    </source>
</evidence>
<dbReference type="AlphaFoldDB" id="A0A7J8B1B1"/>
<evidence type="ECO:0000259" key="6">
    <source>
        <dbReference type="PROSITE" id="PS51253"/>
    </source>
</evidence>
<dbReference type="Proteomes" id="UP000558488">
    <property type="component" value="Unassembled WGS sequence"/>
</dbReference>
<dbReference type="GO" id="GO:0005634">
    <property type="term" value="C:nucleus"/>
    <property type="evidence" value="ECO:0007669"/>
    <property type="project" value="UniProtKB-SubCell"/>
</dbReference>
<feature type="compositionally biased region" description="Polar residues" evidence="4">
    <location>
        <begin position="268"/>
        <end position="279"/>
    </location>
</feature>
<dbReference type="Gene3D" id="1.10.10.60">
    <property type="entry name" value="Homeodomain-like"/>
    <property type="match status" value="2"/>
</dbReference>
<dbReference type="PANTHER" id="PTHR19303:SF26">
    <property type="entry name" value="TIGGER TRANSPOSABLE ELEMENT-DERIVED PROTEIN 1"/>
    <property type="match status" value="1"/>
</dbReference>
<dbReference type="SUPFAM" id="SSF46689">
    <property type="entry name" value="Homeodomain-like"/>
    <property type="match status" value="2"/>
</dbReference>
<dbReference type="PROSITE" id="PS51253">
    <property type="entry name" value="HTH_CENPB"/>
    <property type="match status" value="1"/>
</dbReference>
<dbReference type="Pfam" id="PF04218">
    <property type="entry name" value="CENP-B_N"/>
    <property type="match status" value="1"/>
</dbReference>
<feature type="domain" description="HTH CENPB-type" evidence="6">
    <location>
        <begin position="70"/>
        <end position="149"/>
    </location>
</feature>
<dbReference type="InterPro" id="IPR006600">
    <property type="entry name" value="HTH_CenpB_DNA-bd_dom"/>
</dbReference>
<comment type="caution">
    <text evidence="7">The sequence shown here is derived from an EMBL/GenBank/DDBJ whole genome shotgun (WGS) entry which is preliminary data.</text>
</comment>